<accession>A0A6C0HTU3</accession>
<dbReference type="AlphaFoldDB" id="A0A6C0HTU3"/>
<dbReference type="EMBL" id="MN740015">
    <property type="protein sequence ID" value="QHT83959.1"/>
    <property type="molecule type" value="Genomic_DNA"/>
</dbReference>
<organism evidence="2">
    <name type="scientific">viral metagenome</name>
    <dbReference type="NCBI Taxonomy" id="1070528"/>
    <lineage>
        <taxon>unclassified sequences</taxon>
        <taxon>metagenomes</taxon>
        <taxon>organismal metagenomes</taxon>
    </lineage>
</organism>
<feature type="compositionally biased region" description="Polar residues" evidence="1">
    <location>
        <begin position="66"/>
        <end position="82"/>
    </location>
</feature>
<evidence type="ECO:0000313" key="2">
    <source>
        <dbReference type="EMBL" id="QHT83959.1"/>
    </source>
</evidence>
<sequence length="82" mass="9003">MVLSGPWKTTYMSSLVNKPQGGGAKKAGTPPTANIPDSVYNAYVERGNGLLSLVSMRKNRFKRHPNQNLPMNMVTSPQPSMR</sequence>
<name>A0A6C0HTU3_9ZZZZ</name>
<evidence type="ECO:0000256" key="1">
    <source>
        <dbReference type="SAM" id="MobiDB-lite"/>
    </source>
</evidence>
<protein>
    <submittedName>
        <fullName evidence="2">Uncharacterized protein</fullName>
    </submittedName>
</protein>
<feature type="region of interest" description="Disordered" evidence="1">
    <location>
        <begin position="61"/>
        <end position="82"/>
    </location>
</feature>
<reference evidence="2" key="1">
    <citation type="journal article" date="2020" name="Nature">
        <title>Giant virus diversity and host interactions through global metagenomics.</title>
        <authorList>
            <person name="Schulz F."/>
            <person name="Roux S."/>
            <person name="Paez-Espino D."/>
            <person name="Jungbluth S."/>
            <person name="Walsh D.A."/>
            <person name="Denef V.J."/>
            <person name="McMahon K.D."/>
            <person name="Konstantinidis K.T."/>
            <person name="Eloe-Fadrosh E.A."/>
            <person name="Kyrpides N.C."/>
            <person name="Woyke T."/>
        </authorList>
    </citation>
    <scope>NUCLEOTIDE SEQUENCE</scope>
    <source>
        <strain evidence="2">GVMAG-M-3300023184-16</strain>
    </source>
</reference>
<proteinExistence type="predicted"/>